<gene>
    <name evidence="1" type="ORF">CK203_021776</name>
</gene>
<organism evidence="1 2">
    <name type="scientific">Vitis vinifera</name>
    <name type="common">Grape</name>
    <dbReference type="NCBI Taxonomy" id="29760"/>
    <lineage>
        <taxon>Eukaryota</taxon>
        <taxon>Viridiplantae</taxon>
        <taxon>Streptophyta</taxon>
        <taxon>Embryophyta</taxon>
        <taxon>Tracheophyta</taxon>
        <taxon>Spermatophyta</taxon>
        <taxon>Magnoliopsida</taxon>
        <taxon>eudicotyledons</taxon>
        <taxon>Gunneridae</taxon>
        <taxon>Pentapetalae</taxon>
        <taxon>rosids</taxon>
        <taxon>Vitales</taxon>
        <taxon>Vitaceae</taxon>
        <taxon>Viteae</taxon>
        <taxon>Vitis</taxon>
    </lineage>
</organism>
<evidence type="ECO:0000313" key="1">
    <source>
        <dbReference type="EMBL" id="RVX03876.1"/>
    </source>
</evidence>
<dbReference type="EMBL" id="QGNW01000063">
    <property type="protein sequence ID" value="RVX03876.1"/>
    <property type="molecule type" value="Genomic_DNA"/>
</dbReference>
<reference evidence="1 2" key="1">
    <citation type="journal article" date="2018" name="PLoS Genet.">
        <title>Population sequencing reveals clonal diversity and ancestral inbreeding in the grapevine cultivar Chardonnay.</title>
        <authorList>
            <person name="Roach M.J."/>
            <person name="Johnson D.L."/>
            <person name="Bohlmann J."/>
            <person name="van Vuuren H.J."/>
            <person name="Jones S.J."/>
            <person name="Pretorius I.S."/>
            <person name="Schmidt S.A."/>
            <person name="Borneman A.R."/>
        </authorList>
    </citation>
    <scope>NUCLEOTIDE SEQUENCE [LARGE SCALE GENOMIC DNA]</scope>
    <source>
        <strain evidence="2">cv. Chardonnay</strain>
        <tissue evidence="1">Leaf</tissue>
    </source>
</reference>
<evidence type="ECO:0000313" key="2">
    <source>
        <dbReference type="Proteomes" id="UP000288805"/>
    </source>
</evidence>
<sequence length="67" mass="7800">MSQYSFRPVRSKAAYQLMSQGWIPRLPSIAEKTRGFFIKQASYQVWNMEDSCVNGVVRVNTETRIQI</sequence>
<protein>
    <submittedName>
        <fullName evidence="1">Uncharacterized protein</fullName>
    </submittedName>
</protein>
<dbReference type="AlphaFoldDB" id="A0A438J4Q0"/>
<comment type="caution">
    <text evidence="1">The sequence shown here is derived from an EMBL/GenBank/DDBJ whole genome shotgun (WGS) entry which is preliminary data.</text>
</comment>
<proteinExistence type="predicted"/>
<dbReference type="Proteomes" id="UP000288805">
    <property type="component" value="Unassembled WGS sequence"/>
</dbReference>
<accession>A0A438J4Q0</accession>
<name>A0A438J4Q0_VITVI</name>